<feature type="domain" description="TauD/TfdA-like" evidence="9">
    <location>
        <begin position="154"/>
        <end position="321"/>
    </location>
</feature>
<organism evidence="10">
    <name type="scientific">Streptomyces sp. NBC_00003</name>
    <dbReference type="NCBI Taxonomy" id="2903608"/>
    <lineage>
        <taxon>Bacteria</taxon>
        <taxon>Bacillati</taxon>
        <taxon>Actinomycetota</taxon>
        <taxon>Actinomycetes</taxon>
        <taxon>Kitasatosporales</taxon>
        <taxon>Streptomycetaceae</taxon>
        <taxon>Streptomyces</taxon>
    </lineage>
</organism>
<keyword evidence="5 7" id="KW-0408">Iron</keyword>
<comment type="cofactor">
    <cofactor evidence="1">
        <name>Fe(2+)</name>
        <dbReference type="ChEBI" id="CHEBI:29033"/>
    </cofactor>
</comment>
<evidence type="ECO:0000256" key="1">
    <source>
        <dbReference type="ARBA" id="ARBA00001954"/>
    </source>
</evidence>
<keyword evidence="4" id="KW-0560">Oxidoreductase</keyword>
<accession>A0AAU2V692</accession>
<evidence type="ECO:0000256" key="2">
    <source>
        <dbReference type="ARBA" id="ARBA00008425"/>
    </source>
</evidence>
<comment type="similarity">
    <text evidence="2">Belongs to the clavaminate synthase family.</text>
</comment>
<sequence length="342" mass="36710">MPATTPPDSSPGSGVAGVTGGAGRELDPADTDACERVARTLCTGGNDHVDSPEWVERARDAWEDLPLRLRREVRRFRRHSGPDGTLVIGGLPVDQATLPPTPAVPGSVQRRATMSAAVLTMVACGLGEPLAYLAEKSGALVQDVVPVPGQETFHGNAGSVPLSFHTENGFHPHPPDYVVFLCLRADHDHMAGMRVAGLRQALPLLTEASRQALFTPEFRTTPPPSFGLDAAASEPDAEPRAVLSGAAEDPDIRMAQLVTAPLTPRAATALSEFGRACEATARTLRLTPGDLVVIDNRVAVHGRTAFHPRYDGADRWLQRTYVTTDLRRSRDHRPHDGHVIAR</sequence>
<evidence type="ECO:0000259" key="9">
    <source>
        <dbReference type="Pfam" id="PF02668"/>
    </source>
</evidence>
<keyword evidence="3 7" id="KW-0479">Metal-binding</keyword>
<evidence type="ECO:0000256" key="7">
    <source>
        <dbReference type="PIRSR" id="PIRSR019543-2"/>
    </source>
</evidence>
<evidence type="ECO:0000256" key="6">
    <source>
        <dbReference type="ARBA" id="ARBA00023194"/>
    </source>
</evidence>
<evidence type="ECO:0000313" key="10">
    <source>
        <dbReference type="EMBL" id="WTW63002.1"/>
    </source>
</evidence>
<feature type="binding site" evidence="7">
    <location>
        <position position="301"/>
    </location>
    <ligand>
        <name>Fe cation</name>
        <dbReference type="ChEBI" id="CHEBI:24875"/>
    </ligand>
</feature>
<protein>
    <submittedName>
        <fullName evidence="10">Clavaminate synthase family protein</fullName>
    </submittedName>
</protein>
<feature type="region of interest" description="Disordered" evidence="8">
    <location>
        <begin position="1"/>
        <end position="31"/>
    </location>
</feature>
<keyword evidence="6" id="KW-0045">Antibiotic biosynthesis</keyword>
<dbReference type="CDD" id="cd00250">
    <property type="entry name" value="CAS_like"/>
    <property type="match status" value="1"/>
</dbReference>
<dbReference type="GO" id="GO:0005506">
    <property type="term" value="F:iron ion binding"/>
    <property type="evidence" value="ECO:0007669"/>
    <property type="project" value="InterPro"/>
</dbReference>
<dbReference type="AlphaFoldDB" id="A0AAU2V692"/>
<dbReference type="PANTHER" id="PTHR10696:SF56">
    <property type="entry name" value="TAUD_TFDA-LIKE DOMAIN-CONTAINING PROTEIN"/>
    <property type="match status" value="1"/>
</dbReference>
<reference evidence="10" key="1">
    <citation type="submission" date="2022-10" db="EMBL/GenBank/DDBJ databases">
        <title>The complete genomes of actinobacterial strains from the NBC collection.</title>
        <authorList>
            <person name="Joergensen T.S."/>
            <person name="Alvarez Arevalo M."/>
            <person name="Sterndorff E.B."/>
            <person name="Faurdal D."/>
            <person name="Vuksanovic O."/>
            <person name="Mourched A.-S."/>
            <person name="Charusanti P."/>
            <person name="Shaw S."/>
            <person name="Blin K."/>
            <person name="Weber T."/>
        </authorList>
    </citation>
    <scope>NUCLEOTIDE SEQUENCE</scope>
    <source>
        <strain evidence="10">NBC_00003</strain>
    </source>
</reference>
<proteinExistence type="inferred from homology"/>
<dbReference type="Gene3D" id="3.60.130.10">
    <property type="entry name" value="Clavaminate synthase-like"/>
    <property type="match status" value="1"/>
</dbReference>
<dbReference type="EMBL" id="CP108318">
    <property type="protein sequence ID" value="WTW63002.1"/>
    <property type="molecule type" value="Genomic_DNA"/>
</dbReference>
<evidence type="ECO:0000256" key="8">
    <source>
        <dbReference type="SAM" id="MobiDB-lite"/>
    </source>
</evidence>
<dbReference type="GO" id="GO:0017000">
    <property type="term" value="P:antibiotic biosynthetic process"/>
    <property type="evidence" value="ECO:0007669"/>
    <property type="project" value="UniProtKB-KW"/>
</dbReference>
<evidence type="ECO:0000256" key="4">
    <source>
        <dbReference type="ARBA" id="ARBA00023002"/>
    </source>
</evidence>
<feature type="compositionally biased region" description="Gly residues" evidence="8">
    <location>
        <begin position="14"/>
        <end position="23"/>
    </location>
</feature>
<dbReference type="InterPro" id="IPR014503">
    <property type="entry name" value="Clavaminate_syn-like"/>
</dbReference>
<name>A0AAU2V692_9ACTN</name>
<dbReference type="InterPro" id="IPR003819">
    <property type="entry name" value="TauD/TfdA-like"/>
</dbReference>
<feature type="binding site" evidence="7">
    <location>
        <position position="165"/>
    </location>
    <ligand>
        <name>Fe cation</name>
        <dbReference type="ChEBI" id="CHEBI:24875"/>
    </ligand>
</feature>
<gene>
    <name evidence="10" type="ORF">OG549_21385</name>
</gene>
<dbReference type="PIRSF" id="PIRSF019543">
    <property type="entry name" value="Clavaminate_syn"/>
    <property type="match status" value="1"/>
</dbReference>
<dbReference type="InterPro" id="IPR050411">
    <property type="entry name" value="AlphaKG_dependent_hydroxylases"/>
</dbReference>
<dbReference type="GO" id="GO:0016491">
    <property type="term" value="F:oxidoreductase activity"/>
    <property type="evidence" value="ECO:0007669"/>
    <property type="project" value="UniProtKB-KW"/>
</dbReference>
<evidence type="ECO:0000256" key="5">
    <source>
        <dbReference type="ARBA" id="ARBA00023004"/>
    </source>
</evidence>
<dbReference type="PANTHER" id="PTHR10696">
    <property type="entry name" value="GAMMA-BUTYROBETAINE HYDROXYLASE-RELATED"/>
    <property type="match status" value="1"/>
</dbReference>
<feature type="binding site" evidence="7">
    <location>
        <position position="167"/>
    </location>
    <ligand>
        <name>Fe cation</name>
        <dbReference type="ChEBI" id="CHEBI:24875"/>
    </ligand>
</feature>
<dbReference type="InterPro" id="IPR042098">
    <property type="entry name" value="TauD-like_sf"/>
</dbReference>
<evidence type="ECO:0000256" key="3">
    <source>
        <dbReference type="ARBA" id="ARBA00022723"/>
    </source>
</evidence>
<dbReference type="SUPFAM" id="SSF51197">
    <property type="entry name" value="Clavaminate synthase-like"/>
    <property type="match status" value="1"/>
</dbReference>
<dbReference type="Pfam" id="PF02668">
    <property type="entry name" value="TauD"/>
    <property type="match status" value="1"/>
</dbReference>